<comment type="caution">
    <text evidence="2">The sequence shown here is derived from an EMBL/GenBank/DDBJ whole genome shotgun (WGS) entry which is preliminary data.</text>
</comment>
<accession>A0A098PYT4</accession>
<dbReference type="eggNOG" id="COG0412">
    <property type="taxonomic scope" value="Bacteria"/>
</dbReference>
<dbReference type="PANTHER" id="PTHR46623">
    <property type="entry name" value="CARBOXYMETHYLENEBUTENOLIDASE-RELATED"/>
    <property type="match status" value="1"/>
</dbReference>
<dbReference type="InterPro" id="IPR029058">
    <property type="entry name" value="AB_hydrolase_fold"/>
</dbReference>
<reference evidence="2 3" key="1">
    <citation type="submission" date="2014-09" db="EMBL/GenBank/DDBJ databases">
        <title>A draft genome sequence for Xanthomonas axonopodis pv. vasculorum NCPPB 900.</title>
        <authorList>
            <person name="Harrison J."/>
            <person name="Studholme D.J."/>
        </authorList>
    </citation>
    <scope>NUCLEOTIDE SEQUENCE [LARGE SCALE GENOMIC DNA]</scope>
    <source>
        <strain evidence="2 3">NCPPB 900</strain>
    </source>
</reference>
<dbReference type="Proteomes" id="UP000028012">
    <property type="component" value="Unassembled WGS sequence"/>
</dbReference>
<evidence type="ECO:0000313" key="2">
    <source>
        <dbReference type="EMBL" id="KGE51921.1"/>
    </source>
</evidence>
<feature type="domain" description="Dienelactone hydrolase" evidence="1">
    <location>
        <begin position="15"/>
        <end position="218"/>
    </location>
</feature>
<dbReference type="Gene3D" id="3.40.50.1820">
    <property type="entry name" value="alpha/beta hydrolase"/>
    <property type="match status" value="1"/>
</dbReference>
<dbReference type="Pfam" id="PF01738">
    <property type="entry name" value="DLH"/>
    <property type="match status" value="1"/>
</dbReference>
<dbReference type="AlphaFoldDB" id="A0A098PYT4"/>
<proteinExistence type="predicted"/>
<dbReference type="HOGENOM" id="CLU_054590_7_3_6"/>
<dbReference type="InterPro" id="IPR051049">
    <property type="entry name" value="Dienelactone_hydrolase-like"/>
</dbReference>
<sequence>MGHWTTLDTPNGQVAAWHATPASSPRGGLVVIQEIFGVNEHIRAVADDYAARGYEVLAPAFFDLEEKDVQLPYDQESLQRGLALANAVGLERAVEVVKSAATLLTRAGKVGTVGYCWGGSVALLSAIRLGLPSVSYYGGRNTELLDETPKAPVMFHFGERDASIPPEAIQAHREKLPQMETFVYPTGHAFNRSIDPTHYDADSAERALESTLGFFAAHLG</sequence>
<dbReference type="InterPro" id="IPR002925">
    <property type="entry name" value="Dienelactn_hydro"/>
</dbReference>
<dbReference type="RefSeq" id="WP_042822963.1">
    <property type="nucleotide sequence ID" value="NZ_CP053649.1"/>
</dbReference>
<evidence type="ECO:0000259" key="1">
    <source>
        <dbReference type="Pfam" id="PF01738"/>
    </source>
</evidence>
<protein>
    <submittedName>
        <fullName evidence="2">Carboxymethylenebutenolidase</fullName>
    </submittedName>
</protein>
<dbReference type="SUPFAM" id="SSF53474">
    <property type="entry name" value="alpha/beta-Hydrolases"/>
    <property type="match status" value="1"/>
</dbReference>
<dbReference type="GeneID" id="58003798"/>
<dbReference type="STRING" id="325777.GW15_0211945"/>
<gene>
    <name evidence="2" type="ORF">GW15_0211945</name>
</gene>
<dbReference type="GO" id="GO:0016787">
    <property type="term" value="F:hydrolase activity"/>
    <property type="evidence" value="ECO:0007669"/>
    <property type="project" value="InterPro"/>
</dbReference>
<dbReference type="PANTHER" id="PTHR46623:SF6">
    <property type="entry name" value="ALPHA_BETA-HYDROLASES SUPERFAMILY PROTEIN"/>
    <property type="match status" value="1"/>
</dbReference>
<dbReference type="EMBL" id="JPHD02000084">
    <property type="protein sequence ID" value="KGE51921.1"/>
    <property type="molecule type" value="Genomic_DNA"/>
</dbReference>
<evidence type="ECO:0000313" key="3">
    <source>
        <dbReference type="Proteomes" id="UP000028012"/>
    </source>
</evidence>
<name>A0A098PYT4_9XANT</name>
<organism evidence="2 3">
    <name type="scientific">Xanthomonas axonopodis pv. vasculorum</name>
    <dbReference type="NCBI Taxonomy" id="325777"/>
    <lineage>
        <taxon>Bacteria</taxon>
        <taxon>Pseudomonadati</taxon>
        <taxon>Pseudomonadota</taxon>
        <taxon>Gammaproteobacteria</taxon>
        <taxon>Lysobacterales</taxon>
        <taxon>Lysobacteraceae</taxon>
        <taxon>Xanthomonas</taxon>
    </lineage>
</organism>